<sequence>MPACAWVVPLSYGWSPSSAAHKTLPRAPAPPVHAFVSRRPSWAAPVTVQVAGRCRQASPPGRRATNVIQCATGQPSPITLGRLERFRSSLSTVTTMEEIIYVLGVGRADDGSAPNWDRVLPVSPKMPLKELLIDRCSCAEELFSMVYKEQCAAGSILKIDQDDGGFEDEEEDPRPGVVCIVATSGSGKTQLLRFMASTGRSCAKSTSAATVSNPFSSWRSRLVIMGVNLNSTFQVTETEAQLLAEGLIDFKHLTTLRLVYFERVNLQLSRRVSFSQYIKALNFALREGVLKKNKMNEEVEELLERRGGRGEEGCPLLIFVDEVSKIGNTIDQPLQILQAHIASNVAKYAARGGTVPSVVALIVAGACRVADDAGGSVMLTAPESELLKEGVTVVSGRDAPHYLGLVEDPEKCIPMCLSALQVLAKKGFYLYTEETDSTELASLLQADHAEEPRAASARAVELLTPMARSLAYATGGHARTVVKLCLLLRGLQVDENVSDVLSLVITKDFTRSVNKLWKRATEEERNNFLATLILGETVDCADPCFPSLGAAGITSWDWARRCGLIYGAGDEFVPRVSPIMLRRLLRNASPSSLLFYDCLKQQVDGGQTSSWKEWEILCCVREWAHSIARSLRSSVNRQYSAVTLKSLLGEHASYCGSGSLLKDTIVDASHARSGWSRHNLQTLLSWERTPQEKDLLDKVWLLTERTGGVDAVMFFRCIKCPRDPSLEGKLIMVSMQNKFKDLLGDAKKDKNNLLSTKEVYNGWNNMATACGPFWEHWRKRVVYWVLLIKDVQAKFNMDDASEVDVADAACRAATVVTKKADLPTTFGGTVYHNCLVPGVLYTSFVQRY</sequence>
<reference evidence="1" key="1">
    <citation type="submission" date="2019-11" db="EMBL/GenBank/DDBJ databases">
        <title>Nori genome reveals adaptations in red seaweeds to the harsh intertidal environment.</title>
        <authorList>
            <person name="Wang D."/>
            <person name="Mao Y."/>
        </authorList>
    </citation>
    <scope>NUCLEOTIDE SEQUENCE</scope>
    <source>
        <tissue evidence="1">Gametophyte</tissue>
    </source>
</reference>
<organism evidence="1 2">
    <name type="scientific">Pyropia yezoensis</name>
    <name type="common">Susabi-nori</name>
    <name type="synonym">Porphyra yezoensis</name>
    <dbReference type="NCBI Taxonomy" id="2788"/>
    <lineage>
        <taxon>Eukaryota</taxon>
        <taxon>Rhodophyta</taxon>
        <taxon>Bangiophyceae</taxon>
        <taxon>Bangiales</taxon>
        <taxon>Bangiaceae</taxon>
        <taxon>Pyropia</taxon>
    </lineage>
</organism>
<evidence type="ECO:0000313" key="1">
    <source>
        <dbReference type="EMBL" id="KAK1863684.1"/>
    </source>
</evidence>
<protein>
    <submittedName>
        <fullName evidence="1">Uncharacterized protein</fullName>
    </submittedName>
</protein>
<gene>
    <name evidence="1" type="ORF">I4F81_006238</name>
</gene>
<proteinExistence type="predicted"/>
<dbReference type="EMBL" id="CM020619">
    <property type="protein sequence ID" value="KAK1863684.1"/>
    <property type="molecule type" value="Genomic_DNA"/>
</dbReference>
<evidence type="ECO:0000313" key="2">
    <source>
        <dbReference type="Proteomes" id="UP000798662"/>
    </source>
</evidence>
<accession>A0ACC3C0L5</accession>
<keyword evidence="2" id="KW-1185">Reference proteome</keyword>
<dbReference type="Proteomes" id="UP000798662">
    <property type="component" value="Chromosome 2"/>
</dbReference>
<comment type="caution">
    <text evidence="1">The sequence shown here is derived from an EMBL/GenBank/DDBJ whole genome shotgun (WGS) entry which is preliminary data.</text>
</comment>
<name>A0ACC3C0L5_PYRYE</name>